<evidence type="ECO:0000256" key="1">
    <source>
        <dbReference type="ARBA" id="ARBA00004141"/>
    </source>
</evidence>
<evidence type="ECO:0000256" key="4">
    <source>
        <dbReference type="ARBA" id="ARBA00013122"/>
    </source>
</evidence>
<keyword evidence="9 14" id="KW-0443">Lipid metabolism</keyword>
<evidence type="ECO:0000313" key="16">
    <source>
        <dbReference type="EMBL" id="KAF2658888.1"/>
    </source>
</evidence>
<keyword evidence="8 14" id="KW-1133">Transmembrane helix</keyword>
<keyword evidence="11 14" id="KW-0275">Fatty acid biosynthesis</keyword>
<evidence type="ECO:0000256" key="14">
    <source>
        <dbReference type="RuleBase" id="RU363109"/>
    </source>
</evidence>
<dbReference type="Pfam" id="PF04387">
    <property type="entry name" value="PTPLA"/>
    <property type="match status" value="1"/>
</dbReference>
<comment type="function">
    <text evidence="14">Catalyzes the third of the four reactions of the long-chain fatty acids elongation cycle. This endoplasmic reticulum-bound enzymatic process, allows the addition of two carbons to the chain of long- and very long-chain fatty acids/VLCFAs per cycle. This enzyme catalyzes the dehydration of the 3-hydroxyacyl-CoA intermediate into trans-2,3-enoyl-CoA, within each cycle of fatty acid elongation. Thereby, it participates to the production of VLCFAs of different chain lengths that are involved in multiple biological processes as precursors of membrane lipids and lipid mediators.</text>
</comment>
<dbReference type="PANTHER" id="PTHR11035">
    <property type="entry name" value="VERY-LONG-CHAIN (3R)-3-HYDROXYACYL-COA DEHYDRATASE"/>
    <property type="match status" value="1"/>
</dbReference>
<gene>
    <name evidence="16" type="ORF">K491DRAFT_689734</name>
</gene>
<keyword evidence="7 14" id="KW-0276">Fatty acid metabolism</keyword>
<evidence type="ECO:0000256" key="13">
    <source>
        <dbReference type="ARBA" id="ARBA00036671"/>
    </source>
</evidence>
<keyword evidence="17" id="KW-1185">Reference proteome</keyword>
<feature type="region of interest" description="Disordered" evidence="15">
    <location>
        <begin position="1"/>
        <end position="27"/>
    </location>
</feature>
<sequence length="235" mass="25908">MPPKPKPNSTAQSQSQSQGGGRGGAGAGAGGGLKNKYLLAYNFLSQMLWFSVLGRVLTIAATQGVSSGKVYAATEEFARLTQTGAVLEVLHSAVGLVRAPLLTTLTQVASRLLLVWGIGYKFPQTTQYSPAYASMLVAWSVTEVIRYSYFVFVLSGLGVPRLWTWLRYNMFLILYPLGVGSETWLIYKAIPQAEKKNEYYGYALYAILATYVPGFYMLFTHMLAQRRKVMRSQSA</sequence>
<dbReference type="GO" id="GO:0042761">
    <property type="term" value="P:very long-chain fatty acid biosynthetic process"/>
    <property type="evidence" value="ECO:0007669"/>
    <property type="project" value="TreeGrafter"/>
</dbReference>
<organism evidence="16 17">
    <name type="scientific">Lophiostoma macrostomum CBS 122681</name>
    <dbReference type="NCBI Taxonomy" id="1314788"/>
    <lineage>
        <taxon>Eukaryota</taxon>
        <taxon>Fungi</taxon>
        <taxon>Dikarya</taxon>
        <taxon>Ascomycota</taxon>
        <taxon>Pezizomycotina</taxon>
        <taxon>Dothideomycetes</taxon>
        <taxon>Pleosporomycetidae</taxon>
        <taxon>Pleosporales</taxon>
        <taxon>Lophiostomataceae</taxon>
        <taxon>Lophiostoma</taxon>
    </lineage>
</organism>
<dbReference type="Proteomes" id="UP000799324">
    <property type="component" value="Unassembled WGS sequence"/>
</dbReference>
<dbReference type="OrthoDB" id="46988at2759"/>
<reference evidence="16" key="1">
    <citation type="journal article" date="2020" name="Stud. Mycol.">
        <title>101 Dothideomycetes genomes: a test case for predicting lifestyles and emergence of pathogens.</title>
        <authorList>
            <person name="Haridas S."/>
            <person name="Albert R."/>
            <person name="Binder M."/>
            <person name="Bloem J."/>
            <person name="Labutti K."/>
            <person name="Salamov A."/>
            <person name="Andreopoulos B."/>
            <person name="Baker S."/>
            <person name="Barry K."/>
            <person name="Bills G."/>
            <person name="Bluhm B."/>
            <person name="Cannon C."/>
            <person name="Castanera R."/>
            <person name="Culley D."/>
            <person name="Daum C."/>
            <person name="Ezra D."/>
            <person name="Gonzalez J."/>
            <person name="Henrissat B."/>
            <person name="Kuo A."/>
            <person name="Liang C."/>
            <person name="Lipzen A."/>
            <person name="Lutzoni F."/>
            <person name="Magnuson J."/>
            <person name="Mondo S."/>
            <person name="Nolan M."/>
            <person name="Ohm R."/>
            <person name="Pangilinan J."/>
            <person name="Park H.-J."/>
            <person name="Ramirez L."/>
            <person name="Alfaro M."/>
            <person name="Sun H."/>
            <person name="Tritt A."/>
            <person name="Yoshinaga Y."/>
            <person name="Zwiers L.-H."/>
            <person name="Turgeon B."/>
            <person name="Goodwin S."/>
            <person name="Spatafora J."/>
            <person name="Crous P."/>
            <person name="Grigoriev I."/>
        </authorList>
    </citation>
    <scope>NUCLEOTIDE SEQUENCE</scope>
    <source>
        <strain evidence="16">CBS 122681</strain>
    </source>
</reference>
<evidence type="ECO:0000256" key="11">
    <source>
        <dbReference type="ARBA" id="ARBA00023160"/>
    </source>
</evidence>
<keyword evidence="14" id="KW-0256">Endoplasmic reticulum</keyword>
<evidence type="ECO:0000256" key="3">
    <source>
        <dbReference type="ARBA" id="ARBA00007811"/>
    </source>
</evidence>
<keyword evidence="6 14" id="KW-0812">Transmembrane</keyword>
<evidence type="ECO:0000256" key="12">
    <source>
        <dbReference type="ARBA" id="ARBA00023239"/>
    </source>
</evidence>
<comment type="pathway">
    <text evidence="2 14">Lipid metabolism; fatty acid biosynthesis.</text>
</comment>
<dbReference type="GO" id="GO:0030148">
    <property type="term" value="P:sphingolipid biosynthetic process"/>
    <property type="evidence" value="ECO:0007669"/>
    <property type="project" value="TreeGrafter"/>
</dbReference>
<keyword evidence="12 14" id="KW-0456">Lyase</keyword>
<evidence type="ECO:0000256" key="7">
    <source>
        <dbReference type="ARBA" id="ARBA00022832"/>
    </source>
</evidence>
<feature type="transmembrane region" description="Helical" evidence="14">
    <location>
        <begin position="199"/>
        <end position="224"/>
    </location>
</feature>
<dbReference type="PANTHER" id="PTHR11035:SF3">
    <property type="entry name" value="VERY-LONG-CHAIN (3R)-3-HYDROXYACYL-COA DEHYDRATASE"/>
    <property type="match status" value="1"/>
</dbReference>
<keyword evidence="5 14" id="KW-0444">Lipid biosynthesis</keyword>
<evidence type="ECO:0000256" key="5">
    <source>
        <dbReference type="ARBA" id="ARBA00022516"/>
    </source>
</evidence>
<dbReference type="GO" id="GO:0030497">
    <property type="term" value="P:fatty acid elongation"/>
    <property type="evidence" value="ECO:0007669"/>
    <property type="project" value="TreeGrafter"/>
</dbReference>
<dbReference type="UniPathway" id="UPA00094"/>
<evidence type="ECO:0000256" key="6">
    <source>
        <dbReference type="ARBA" id="ARBA00022692"/>
    </source>
</evidence>
<keyword evidence="10 14" id="KW-0472">Membrane</keyword>
<protein>
    <recommendedName>
        <fullName evidence="4 14">Very-long-chain (3R)-3-hydroxyacyl-CoA dehydratase</fullName>
        <ecNumber evidence="4 14">4.2.1.134</ecNumber>
    </recommendedName>
</protein>
<dbReference type="InterPro" id="IPR007482">
    <property type="entry name" value="Tyr_Pase-like_PTPLA"/>
</dbReference>
<dbReference type="EMBL" id="MU004311">
    <property type="protein sequence ID" value="KAF2658888.1"/>
    <property type="molecule type" value="Genomic_DNA"/>
</dbReference>
<feature type="transmembrane region" description="Helical" evidence="14">
    <location>
        <begin position="166"/>
        <end position="187"/>
    </location>
</feature>
<comment type="similarity">
    <text evidence="3 14">Belongs to the very long-chain fatty acids dehydratase HACD family.</text>
</comment>
<evidence type="ECO:0000313" key="17">
    <source>
        <dbReference type="Proteomes" id="UP000799324"/>
    </source>
</evidence>
<dbReference type="EC" id="4.2.1.134" evidence="4 14"/>
<comment type="caution">
    <text evidence="14">Lacks conserved residue(s) required for the propagation of feature annotation.</text>
</comment>
<comment type="subcellular location">
    <subcellularLocation>
        <location evidence="14">Endoplasmic reticulum membrane</location>
        <topology evidence="14">Multi-pass membrane protein</topology>
    </subcellularLocation>
    <subcellularLocation>
        <location evidence="1">Membrane</location>
        <topology evidence="1">Multi-pass membrane protein</topology>
    </subcellularLocation>
</comment>
<accession>A0A6A6TIZ0</accession>
<evidence type="ECO:0000256" key="10">
    <source>
        <dbReference type="ARBA" id="ARBA00023136"/>
    </source>
</evidence>
<comment type="catalytic activity">
    <reaction evidence="13 14">
        <text>a very-long-chain (3R)-3-hydroxyacyl-CoA = a very-long-chain (2E)-enoyl-CoA + H2O</text>
        <dbReference type="Rhea" id="RHEA:45812"/>
        <dbReference type="ChEBI" id="CHEBI:15377"/>
        <dbReference type="ChEBI" id="CHEBI:83728"/>
        <dbReference type="ChEBI" id="CHEBI:85440"/>
        <dbReference type="EC" id="4.2.1.134"/>
    </reaction>
</comment>
<dbReference type="GO" id="GO:0005789">
    <property type="term" value="C:endoplasmic reticulum membrane"/>
    <property type="evidence" value="ECO:0007669"/>
    <property type="project" value="UniProtKB-SubCell"/>
</dbReference>
<evidence type="ECO:0000256" key="9">
    <source>
        <dbReference type="ARBA" id="ARBA00023098"/>
    </source>
</evidence>
<name>A0A6A6TIZ0_9PLEO</name>
<dbReference type="AlphaFoldDB" id="A0A6A6TIZ0"/>
<feature type="compositionally biased region" description="Gly residues" evidence="15">
    <location>
        <begin position="18"/>
        <end position="27"/>
    </location>
</feature>
<proteinExistence type="inferred from homology"/>
<evidence type="ECO:0000256" key="2">
    <source>
        <dbReference type="ARBA" id="ARBA00005194"/>
    </source>
</evidence>
<evidence type="ECO:0000256" key="8">
    <source>
        <dbReference type="ARBA" id="ARBA00022989"/>
    </source>
</evidence>
<dbReference type="GO" id="GO:0102158">
    <property type="term" value="F:very-long-chain (3R)-3-hydroxyacyl-CoA dehydratase activity"/>
    <property type="evidence" value="ECO:0007669"/>
    <property type="project" value="UniProtKB-EC"/>
</dbReference>
<feature type="transmembrane region" description="Helical" evidence="14">
    <location>
        <begin position="131"/>
        <end position="154"/>
    </location>
</feature>
<evidence type="ECO:0000256" key="15">
    <source>
        <dbReference type="SAM" id="MobiDB-lite"/>
    </source>
</evidence>